<dbReference type="OrthoDB" id="9805360at2"/>
<dbReference type="PANTHER" id="PTHR42831">
    <property type="entry name" value="FE-S PROTEIN MATURATION AUXILIARY FACTOR YITW"/>
    <property type="match status" value="1"/>
</dbReference>
<dbReference type="EMBL" id="CP002480">
    <property type="protein sequence ID" value="ADW69800.1"/>
    <property type="molecule type" value="Genomic_DNA"/>
</dbReference>
<gene>
    <name evidence="2" type="ordered locus">AciX9_2777</name>
</gene>
<dbReference type="PaxDb" id="1198114-AciX9_2777"/>
<name>E8WXV5_GRATM</name>
<dbReference type="AlphaFoldDB" id="E8WXV5"/>
<dbReference type="STRING" id="1198114.AciX9_2777"/>
<evidence type="ECO:0000313" key="3">
    <source>
        <dbReference type="Proteomes" id="UP000000343"/>
    </source>
</evidence>
<dbReference type="InterPro" id="IPR034904">
    <property type="entry name" value="FSCA_dom_sf"/>
</dbReference>
<dbReference type="InterPro" id="IPR052339">
    <property type="entry name" value="Fe-S_Maturation_MIP18"/>
</dbReference>
<dbReference type="Pfam" id="PF01883">
    <property type="entry name" value="FeS_assembly_P"/>
    <property type="match status" value="1"/>
</dbReference>
<reference evidence="3" key="1">
    <citation type="submission" date="2011-01" db="EMBL/GenBank/DDBJ databases">
        <title>Complete sequence of chromosome of Acidobacterium sp. MP5ACTX9.</title>
        <authorList>
            <consortium name="US DOE Joint Genome Institute"/>
            <person name="Lucas S."/>
            <person name="Copeland A."/>
            <person name="Lapidus A."/>
            <person name="Cheng J.-F."/>
            <person name="Goodwin L."/>
            <person name="Pitluck S."/>
            <person name="Teshima H."/>
            <person name="Detter J.C."/>
            <person name="Han C."/>
            <person name="Tapia R."/>
            <person name="Land M."/>
            <person name="Hauser L."/>
            <person name="Kyrpides N."/>
            <person name="Ivanova N."/>
            <person name="Ovchinnikova G."/>
            <person name="Pagani I."/>
            <person name="Rawat S.R."/>
            <person name="Mannisto M."/>
            <person name="Haggblom M.M."/>
            <person name="Woyke T."/>
        </authorList>
    </citation>
    <scope>NUCLEOTIDE SEQUENCE [LARGE SCALE GENOMIC DNA]</scope>
    <source>
        <strain evidence="3">MP5ACTX9</strain>
    </source>
</reference>
<dbReference type="PANTHER" id="PTHR42831:SF1">
    <property type="entry name" value="FE-S PROTEIN MATURATION AUXILIARY FACTOR YITW"/>
    <property type="match status" value="1"/>
</dbReference>
<dbReference type="Proteomes" id="UP000000343">
    <property type="component" value="Chromosome"/>
</dbReference>
<proteinExistence type="predicted"/>
<evidence type="ECO:0000313" key="2">
    <source>
        <dbReference type="EMBL" id="ADW69800.1"/>
    </source>
</evidence>
<evidence type="ECO:0000259" key="1">
    <source>
        <dbReference type="Pfam" id="PF01883"/>
    </source>
</evidence>
<dbReference type="eggNOG" id="COG2151">
    <property type="taxonomic scope" value="Bacteria"/>
</dbReference>
<keyword evidence="3" id="KW-1185">Reference proteome</keyword>
<dbReference type="KEGG" id="acm:AciX9_2777"/>
<dbReference type="Gene3D" id="3.30.300.130">
    <property type="entry name" value="Fe-S cluster assembly (FSCA)"/>
    <property type="match status" value="1"/>
</dbReference>
<dbReference type="RefSeq" id="WP_013581115.1">
    <property type="nucleotide sequence ID" value="NC_015064.1"/>
</dbReference>
<organism evidence="3">
    <name type="scientific">Granulicella tundricola (strain ATCC BAA-1859 / DSM 23138 / MP5ACTX9)</name>
    <dbReference type="NCBI Taxonomy" id="1198114"/>
    <lineage>
        <taxon>Bacteria</taxon>
        <taxon>Pseudomonadati</taxon>
        <taxon>Acidobacteriota</taxon>
        <taxon>Terriglobia</taxon>
        <taxon>Terriglobales</taxon>
        <taxon>Acidobacteriaceae</taxon>
        <taxon>Granulicella</taxon>
    </lineage>
</organism>
<dbReference type="SUPFAM" id="SSF117916">
    <property type="entry name" value="Fe-S cluster assembly (FSCA) domain-like"/>
    <property type="match status" value="1"/>
</dbReference>
<dbReference type="HOGENOM" id="CLU_091588_2_2_0"/>
<sequence>MLTEAHIRDALRDCYDPEIPLNIVELGLVEYISLHEAPDAPGSGIEGVPARYLAKIVLIPTTRDDAPEAQLKAQVSNRLAAFFELWSVEVSIVDQPVWTPERITPAGRRTLGLDKPQFPILNNKVRPQ</sequence>
<accession>E8WXV5</accession>
<dbReference type="InterPro" id="IPR002744">
    <property type="entry name" value="MIP18-like"/>
</dbReference>
<protein>
    <recommendedName>
        <fullName evidence="1">MIP18 family-like domain-containing protein</fullName>
    </recommendedName>
</protein>
<feature type="domain" description="MIP18 family-like" evidence="1">
    <location>
        <begin position="4"/>
        <end position="34"/>
    </location>
</feature>